<dbReference type="InterPro" id="IPR019734">
    <property type="entry name" value="TPR_rpt"/>
</dbReference>
<dbReference type="PANTHER" id="PTHR44943:SF8">
    <property type="entry name" value="TPR REPEAT-CONTAINING PROTEIN MJ0263"/>
    <property type="match status" value="1"/>
</dbReference>
<gene>
    <name evidence="3" type="ORF">S03H2_28267</name>
</gene>
<dbReference type="EMBL" id="BARU01017032">
    <property type="protein sequence ID" value="GAH55486.1"/>
    <property type="molecule type" value="Genomic_DNA"/>
</dbReference>
<sequence>GWNNMANAYSGKGEINQAIECWKKAVEIKHDKYETWYNLGIAYKELGKFDLAINCCQKILEKYPNSYEVKRLLNAINEEKESA</sequence>
<name>X1GC99_9ZZZZ</name>
<dbReference type="InterPro" id="IPR051685">
    <property type="entry name" value="Ycf3/AcsC/BcsC/TPR_MFPF"/>
</dbReference>
<keyword evidence="1" id="KW-0677">Repeat</keyword>
<dbReference type="InterPro" id="IPR011990">
    <property type="entry name" value="TPR-like_helical_dom_sf"/>
</dbReference>
<accession>X1GC99</accession>
<reference evidence="3" key="1">
    <citation type="journal article" date="2014" name="Front. Microbiol.">
        <title>High frequency of phylogenetically diverse reductive dehalogenase-homologous genes in deep subseafloor sedimentary metagenomes.</title>
        <authorList>
            <person name="Kawai M."/>
            <person name="Futagami T."/>
            <person name="Toyoda A."/>
            <person name="Takaki Y."/>
            <person name="Nishi S."/>
            <person name="Hori S."/>
            <person name="Arai W."/>
            <person name="Tsubouchi T."/>
            <person name="Morono Y."/>
            <person name="Uchiyama I."/>
            <person name="Ito T."/>
            <person name="Fujiyama A."/>
            <person name="Inagaki F."/>
            <person name="Takami H."/>
        </authorList>
    </citation>
    <scope>NUCLEOTIDE SEQUENCE</scope>
    <source>
        <strain evidence="3">Expedition CK06-06</strain>
    </source>
</reference>
<keyword evidence="2" id="KW-0802">TPR repeat</keyword>
<feature type="non-terminal residue" evidence="3">
    <location>
        <position position="1"/>
    </location>
</feature>
<evidence type="ECO:0000313" key="3">
    <source>
        <dbReference type="EMBL" id="GAH55486.1"/>
    </source>
</evidence>
<dbReference type="Pfam" id="PF00515">
    <property type="entry name" value="TPR_1"/>
    <property type="match status" value="2"/>
</dbReference>
<dbReference type="Gene3D" id="1.25.40.10">
    <property type="entry name" value="Tetratricopeptide repeat domain"/>
    <property type="match status" value="1"/>
</dbReference>
<dbReference type="SUPFAM" id="SSF48452">
    <property type="entry name" value="TPR-like"/>
    <property type="match status" value="1"/>
</dbReference>
<dbReference type="PROSITE" id="PS50005">
    <property type="entry name" value="TPR"/>
    <property type="match status" value="1"/>
</dbReference>
<protein>
    <submittedName>
        <fullName evidence="3">Uncharacterized protein</fullName>
    </submittedName>
</protein>
<dbReference type="PANTHER" id="PTHR44943">
    <property type="entry name" value="CELLULOSE SYNTHASE OPERON PROTEIN C"/>
    <property type="match status" value="1"/>
</dbReference>
<comment type="caution">
    <text evidence="3">The sequence shown here is derived from an EMBL/GenBank/DDBJ whole genome shotgun (WGS) entry which is preliminary data.</text>
</comment>
<evidence type="ECO:0000256" key="1">
    <source>
        <dbReference type="ARBA" id="ARBA00022737"/>
    </source>
</evidence>
<evidence type="ECO:0000256" key="2">
    <source>
        <dbReference type="ARBA" id="ARBA00022803"/>
    </source>
</evidence>
<dbReference type="SMART" id="SM00028">
    <property type="entry name" value="TPR"/>
    <property type="match status" value="2"/>
</dbReference>
<proteinExistence type="predicted"/>
<dbReference type="AlphaFoldDB" id="X1GC99"/>
<organism evidence="3">
    <name type="scientific">marine sediment metagenome</name>
    <dbReference type="NCBI Taxonomy" id="412755"/>
    <lineage>
        <taxon>unclassified sequences</taxon>
        <taxon>metagenomes</taxon>
        <taxon>ecological metagenomes</taxon>
    </lineage>
</organism>